<gene>
    <name evidence="1" type="ORF">I2H31_01120</name>
</gene>
<keyword evidence="2" id="KW-1185">Reference proteome</keyword>
<proteinExistence type="predicted"/>
<dbReference type="RefSeq" id="WP_196291157.1">
    <property type="nucleotide sequence ID" value="NZ_JADQDM010000001.1"/>
</dbReference>
<evidence type="ECO:0000313" key="1">
    <source>
        <dbReference type="EMBL" id="MBF9219689.1"/>
    </source>
</evidence>
<comment type="caution">
    <text evidence="1">The sequence shown here is derived from an EMBL/GenBank/DDBJ whole genome shotgun (WGS) entry which is preliminary data.</text>
</comment>
<protein>
    <recommendedName>
        <fullName evidence="3">T9SS type A sorting domain-containing protein</fullName>
    </recommendedName>
</protein>
<dbReference type="EMBL" id="JADQDM010000001">
    <property type="protein sequence ID" value="MBF9219689.1"/>
    <property type="molecule type" value="Genomic_DNA"/>
</dbReference>
<accession>A0ABS0HZF5</accession>
<name>A0ABS0HZF5_9BACT</name>
<organism evidence="1 2">
    <name type="scientific">Hymenobacter ruricola</name>
    <dbReference type="NCBI Taxonomy" id="2791023"/>
    <lineage>
        <taxon>Bacteria</taxon>
        <taxon>Pseudomonadati</taxon>
        <taxon>Bacteroidota</taxon>
        <taxon>Cytophagia</taxon>
        <taxon>Cytophagales</taxon>
        <taxon>Hymenobacteraceae</taxon>
        <taxon>Hymenobacter</taxon>
    </lineage>
</organism>
<evidence type="ECO:0000313" key="2">
    <source>
        <dbReference type="Proteomes" id="UP000618931"/>
    </source>
</evidence>
<dbReference type="Proteomes" id="UP000618931">
    <property type="component" value="Unassembled WGS sequence"/>
</dbReference>
<evidence type="ECO:0008006" key="3">
    <source>
        <dbReference type="Google" id="ProtNLM"/>
    </source>
</evidence>
<reference evidence="1 2" key="1">
    <citation type="submission" date="2020-11" db="EMBL/GenBank/DDBJ databases">
        <authorList>
            <person name="Kim M.K."/>
        </authorList>
    </citation>
    <scope>NUCLEOTIDE SEQUENCE [LARGE SCALE GENOMIC DNA]</scope>
    <source>
        <strain evidence="1 2">BT662</strain>
    </source>
</reference>
<sequence>MAYNLYLAPHVLGANSTTGNHYYNTLGWSMLQNAATSFSAAAWERWYLGWTELRTGPAQVSSDIGPNAPASGGTYVLRDYVTTGDVMRLEIPNTGQHLWLENRARNGPMDRRNGYTLAPDGNAYLPAPQGLLAMVESMSASRDNFVAWWNTSQVNGLRVVSAEGNFDYKRSGGLYTVNNHLHGNLTYNFQLRDNNAPAPVLRNNATGGHSEITSIRTDRDNNGRIRYDSFTGNGDVTVGNEGTPLFVGDDRITDGLFGPHIGTRKVGFRYALDTNPLIIPHQTYDPATERQSTIPLNGLSVEITGYDAASDDLTLQVRYDNTAVTHDTRWTGPLQTFPVANATAGHEIYIDGATLTLDRSATPQRETPGYVGDFVNSTELRIGANTSMSLVNGGVLNLVGAGTTLYLEDGAHVVLDGSGAKLEARAGTTINVANRADLDDKGALVLLPGSRLIDRNAETIAVGLRAAQPEVFPNPGTGAASFAWPAADSPASRVGYRYQLTDLQGHTLRQGPVNPAGNTLTGLAPGLYLLLTQGPNAPARTQRVEVR</sequence>